<evidence type="ECO:0000313" key="5">
    <source>
        <dbReference type="Proteomes" id="UP000315522"/>
    </source>
</evidence>
<dbReference type="GO" id="GO:0044539">
    <property type="term" value="P:long-chain fatty acid import into cell"/>
    <property type="evidence" value="ECO:0007669"/>
    <property type="project" value="TreeGrafter"/>
</dbReference>
<dbReference type="Gene3D" id="3.30.300.30">
    <property type="match status" value="1"/>
</dbReference>
<dbReference type="Pfam" id="PF00501">
    <property type="entry name" value="AMP-binding"/>
    <property type="match status" value="1"/>
</dbReference>
<dbReference type="InterPro" id="IPR045851">
    <property type="entry name" value="AMP-bd_C_sf"/>
</dbReference>
<protein>
    <submittedName>
        <fullName evidence="4">Fatty acid transporter protein</fullName>
    </submittedName>
</protein>
<dbReference type="GO" id="GO:0005324">
    <property type="term" value="F:long-chain fatty acid transmembrane transporter activity"/>
    <property type="evidence" value="ECO:0007669"/>
    <property type="project" value="TreeGrafter"/>
</dbReference>
<evidence type="ECO:0000256" key="1">
    <source>
        <dbReference type="ARBA" id="ARBA00006432"/>
    </source>
</evidence>
<evidence type="ECO:0000313" key="4">
    <source>
        <dbReference type="EMBL" id="TVY91825.1"/>
    </source>
</evidence>
<dbReference type="PANTHER" id="PTHR43107:SF20">
    <property type="entry name" value="FATTY ACID TRANSPORTER_ACYL-COA SYNTHETASE (FAT1), PUTATIVE (AFU_ORTHOLOGUE AFUA_2G11360)-RELATED"/>
    <property type="match status" value="1"/>
</dbReference>
<sequence length="624" mass="68999">MEPATGALVGAAAWAAGAYLNAKLGISPDIQQMRHERAWGERLQSRIASLGDSCSTYHMFDIVDPGLEFLWFEGKSWTYGEIKSCVHRLAAFLESEGVSKKDHIACFMTNSPEMIVTVLALSKLGAVAGLVNTHLRDDTLLYCMDVSTAQTVISTPDLAEFVPANMRHFSLNLSSFPNEIPAQNTAVTLLSQDNLPHPNIITPGAKATPQDVTILIYTSGTTGKPKACGVRNFLCVVTSTPHSLDVNNPQKYFPLRTYSPLPLFHGTAFFTALCYTLGTSSTLCLARKFSASRFFKDVTESRATRMIYVGELCRYLVHVAPSSYDRAHKCIVANGNGLRGEIWEKFRTRYGIPEIREFYRSTEGLAKFDNIGVSAAGAGNVGFAGVVRRYLEQDNFILRIDPETEAPYRDPRTGFCVRAKLGEPGEVVGRVKNRALLTEYLNNESATEEKILFDVFEKGDCYQKMGDLMIHDHTGWVRFHDRMGDSFRWKGENVSAGEVRDHLTKLPGVLDAVVYGQKLASYDGQAGAAAITLDSNADGPFMNSLYTQLQKTGLPGYAMPRLVRITPEIETNATFKKAKGDLLKRSWNANDQGNQDKLYWLNGKSYQPLDGESWGAIEIGKAKL</sequence>
<dbReference type="InterPro" id="IPR000873">
    <property type="entry name" value="AMP-dep_synth/lig_dom"/>
</dbReference>
<dbReference type="EMBL" id="QGML01000452">
    <property type="protein sequence ID" value="TVY91825.1"/>
    <property type="molecule type" value="Genomic_DNA"/>
</dbReference>
<keyword evidence="2" id="KW-0436">Ligase</keyword>
<evidence type="ECO:0000259" key="3">
    <source>
        <dbReference type="Pfam" id="PF00501"/>
    </source>
</evidence>
<comment type="similarity">
    <text evidence="1">Belongs to the ATP-dependent AMP-binding enzyme family.</text>
</comment>
<gene>
    <name evidence="4" type="primary">FAT1_1</name>
    <name evidence="4" type="ORF">LAWI1_G003564</name>
</gene>
<dbReference type="InterPro" id="IPR042099">
    <property type="entry name" value="ANL_N_sf"/>
</dbReference>
<dbReference type="Gene3D" id="3.40.50.12780">
    <property type="entry name" value="N-terminal domain of ligase-like"/>
    <property type="match status" value="1"/>
</dbReference>
<comment type="caution">
    <text evidence="4">The sequence shown here is derived from an EMBL/GenBank/DDBJ whole genome shotgun (WGS) entry which is preliminary data.</text>
</comment>
<accession>A0A559MFT2</accession>
<reference evidence="4 5" key="1">
    <citation type="submission" date="2018-05" db="EMBL/GenBank/DDBJ databases">
        <title>Genome sequencing and assembly of the regulated plant pathogen Lachnellula willkommii and related sister species for the development of diagnostic species identification markers.</title>
        <authorList>
            <person name="Giroux E."/>
            <person name="Bilodeau G."/>
        </authorList>
    </citation>
    <scope>NUCLEOTIDE SEQUENCE [LARGE SCALE GENOMIC DNA]</scope>
    <source>
        <strain evidence="4 5">CBS 172.35</strain>
    </source>
</reference>
<dbReference type="PANTHER" id="PTHR43107">
    <property type="entry name" value="LONG-CHAIN FATTY ACID TRANSPORT PROTEIN"/>
    <property type="match status" value="1"/>
</dbReference>
<evidence type="ECO:0000256" key="2">
    <source>
        <dbReference type="ARBA" id="ARBA00022598"/>
    </source>
</evidence>
<proteinExistence type="inferred from homology"/>
<dbReference type="Proteomes" id="UP000315522">
    <property type="component" value="Unassembled WGS sequence"/>
</dbReference>
<dbReference type="GO" id="GO:0005811">
    <property type="term" value="C:lipid droplet"/>
    <property type="evidence" value="ECO:0007669"/>
    <property type="project" value="TreeGrafter"/>
</dbReference>
<dbReference type="PROSITE" id="PS00455">
    <property type="entry name" value="AMP_BINDING"/>
    <property type="match status" value="1"/>
</dbReference>
<dbReference type="GO" id="GO:0004467">
    <property type="term" value="F:long-chain fatty acid-CoA ligase activity"/>
    <property type="evidence" value="ECO:0007669"/>
    <property type="project" value="TreeGrafter"/>
</dbReference>
<name>A0A559MFT2_9HELO</name>
<feature type="domain" description="AMP-dependent synthetase/ligase" evidence="3">
    <location>
        <begin position="67"/>
        <end position="428"/>
    </location>
</feature>
<dbReference type="GO" id="GO:0005777">
    <property type="term" value="C:peroxisome"/>
    <property type="evidence" value="ECO:0007669"/>
    <property type="project" value="TreeGrafter"/>
</dbReference>
<keyword evidence="5" id="KW-1185">Reference proteome</keyword>
<dbReference type="SUPFAM" id="SSF56801">
    <property type="entry name" value="Acetyl-CoA synthetase-like"/>
    <property type="match status" value="1"/>
</dbReference>
<dbReference type="GO" id="GO:0009898">
    <property type="term" value="C:cytoplasmic side of plasma membrane"/>
    <property type="evidence" value="ECO:0007669"/>
    <property type="project" value="TreeGrafter"/>
</dbReference>
<dbReference type="InterPro" id="IPR020845">
    <property type="entry name" value="AMP-binding_CS"/>
</dbReference>
<dbReference type="AlphaFoldDB" id="A0A559MFT2"/>
<organism evidence="4 5">
    <name type="scientific">Lachnellula willkommii</name>
    <dbReference type="NCBI Taxonomy" id="215461"/>
    <lineage>
        <taxon>Eukaryota</taxon>
        <taxon>Fungi</taxon>
        <taxon>Dikarya</taxon>
        <taxon>Ascomycota</taxon>
        <taxon>Pezizomycotina</taxon>
        <taxon>Leotiomycetes</taxon>
        <taxon>Helotiales</taxon>
        <taxon>Lachnaceae</taxon>
        <taxon>Lachnellula</taxon>
    </lineage>
</organism>